<gene>
    <name evidence="2" type="ORF">FB473_000982</name>
</gene>
<organism evidence="2 3">
    <name type="scientific">Brooklawnia cerclae</name>
    <dbReference type="NCBI Taxonomy" id="349934"/>
    <lineage>
        <taxon>Bacteria</taxon>
        <taxon>Bacillati</taxon>
        <taxon>Actinomycetota</taxon>
        <taxon>Actinomycetes</taxon>
        <taxon>Propionibacteriales</taxon>
        <taxon>Propionibacteriaceae</taxon>
        <taxon>Brooklawnia</taxon>
    </lineage>
</organism>
<name>A0ABX0SD71_9ACTN</name>
<evidence type="ECO:0000313" key="2">
    <source>
        <dbReference type="EMBL" id="NIH56337.1"/>
    </source>
</evidence>
<dbReference type="Pfam" id="PF25976">
    <property type="entry name" value="LpqB_N"/>
    <property type="match status" value="1"/>
</dbReference>
<dbReference type="PROSITE" id="PS51257">
    <property type="entry name" value="PROKAR_LIPOPROTEIN"/>
    <property type="match status" value="1"/>
</dbReference>
<dbReference type="Pfam" id="PF10646">
    <property type="entry name" value="Germane"/>
    <property type="match status" value="1"/>
</dbReference>
<evidence type="ECO:0000259" key="1">
    <source>
        <dbReference type="SMART" id="SM00909"/>
    </source>
</evidence>
<keyword evidence="3" id="KW-1185">Reference proteome</keyword>
<dbReference type="InterPro" id="IPR018910">
    <property type="entry name" value="LpqB_C"/>
</dbReference>
<protein>
    <recommendedName>
        <fullName evidence="1">GerMN domain-containing protein</fullName>
    </recommendedName>
</protein>
<feature type="domain" description="GerMN" evidence="1">
    <location>
        <begin position="204"/>
        <end position="293"/>
    </location>
</feature>
<dbReference type="Proteomes" id="UP000749311">
    <property type="component" value="Unassembled WGS sequence"/>
</dbReference>
<dbReference type="SMART" id="SM00909">
    <property type="entry name" value="Germane"/>
    <property type="match status" value="1"/>
</dbReference>
<dbReference type="EMBL" id="JAAMOZ010000001">
    <property type="protein sequence ID" value="NIH56337.1"/>
    <property type="molecule type" value="Genomic_DNA"/>
</dbReference>
<reference evidence="2 3" key="1">
    <citation type="submission" date="2020-02" db="EMBL/GenBank/DDBJ databases">
        <title>Sequencing the genomes of 1000 actinobacteria strains.</title>
        <authorList>
            <person name="Klenk H.-P."/>
        </authorList>
    </citation>
    <scope>NUCLEOTIDE SEQUENCE [LARGE SCALE GENOMIC DNA]</scope>
    <source>
        <strain evidence="2 3">DSM 19609</strain>
    </source>
</reference>
<accession>A0ABX0SD71</accession>
<dbReference type="InterPro" id="IPR059026">
    <property type="entry name" value="LpqB_N"/>
</dbReference>
<proteinExistence type="predicted"/>
<comment type="caution">
    <text evidence="2">The sequence shown here is derived from an EMBL/GenBank/DDBJ whole genome shotgun (WGS) entry which is preliminary data.</text>
</comment>
<dbReference type="InterPro" id="IPR019606">
    <property type="entry name" value="GerMN"/>
</dbReference>
<dbReference type="SUPFAM" id="SSF69322">
    <property type="entry name" value="Tricorn protease domain 2"/>
    <property type="match status" value="1"/>
</dbReference>
<evidence type="ECO:0000313" key="3">
    <source>
        <dbReference type="Proteomes" id="UP000749311"/>
    </source>
</evidence>
<sequence>MMSRIARHLGVVGVVLVLAGCASFPTSGPVQRASDARTAGVAPGIDVAAQPPDSGASPEAILDGFFSALESPGEGYAVARQYLTAEAAAAWDPESGVTIYDTTGQSTAVTDDDVAILRAPLAGRLDADGVFTAADEESLSHDFEMTQVDGEWRIGNPGDGVLMSVQRFRRAFRSVPVYYLDSAGERLVAQRVFLRQEDLASSSPDVLVRALLRDPGSWLRPAVLDVLPSEVHSLGTTVDEDGIAHVNLSAEAEALSANQRLQAAAQLLHTLRYFTAIQGIEIDVNGRTMSIPGADADGVVRTAAVAQFAPERHDADRDLYGISDGVVVRIAADQAFPAREPVAGPLGGTWSDRPGRVAVSWTDERFGVTSEDGRRLYTAGSEDAEPTLVYSGTSLVSPQFDTESALWAVDNTADGPVAVRVSTDGSVSVLPIGELAGAQVVAFRIGPDETHVAVVAQVGSEQRLGMLHLRGTDQLVLDGWRELPVNTSDGPVTRFRDVAFTTADRLMVLGTSDRYGQFTVYTLDIDASTVTSQGPMSDVDAVGITALVSSSTSTVAIVTSAHRGLRYEAQYRWPVFVEGVTDLAYPS</sequence>
<dbReference type="Pfam" id="PF10647">
    <property type="entry name" value="Gmad1"/>
    <property type="match status" value="1"/>
</dbReference>
<dbReference type="RefSeq" id="WP_167165351.1">
    <property type="nucleotide sequence ID" value="NZ_BAAAOO010000002.1"/>
</dbReference>